<evidence type="ECO:0008006" key="3">
    <source>
        <dbReference type="Google" id="ProtNLM"/>
    </source>
</evidence>
<sequence length="256" mass="28037">MTALDSHAEVLKLARLLGADETRLSFLEKVDARELRKLRTRMSDALFDADLPMLQRLASASRLVPNAVSAKVAERAYGPLLCARVAGVMDLERTIDVARRLNTGFVADVMVEMDPRRGSLILGGLPLARVLDVIAELVRREDWITIGRFAGHLPEATVEAALPLLHDAALLLTAFVLDDKARVGQLIALLPVNRFDGLAAAAARHRLWGPLFDLLAHIGNGDRELLVGALRRLDPKSVTEARAQAAEMDALHYLDH</sequence>
<comment type="caution">
    <text evidence="1">The sequence shown here is derived from an EMBL/GenBank/DDBJ whole genome shotgun (WGS) entry which is preliminary data.</text>
</comment>
<evidence type="ECO:0000313" key="2">
    <source>
        <dbReference type="Proteomes" id="UP000741013"/>
    </source>
</evidence>
<gene>
    <name evidence="1" type="ORF">JOM49_008571</name>
</gene>
<keyword evidence="2" id="KW-1185">Reference proteome</keyword>
<evidence type="ECO:0000313" key="1">
    <source>
        <dbReference type="EMBL" id="MBP2187045.1"/>
    </source>
</evidence>
<dbReference type="EMBL" id="JAGGMS010000001">
    <property type="protein sequence ID" value="MBP2187045.1"/>
    <property type="molecule type" value="Genomic_DNA"/>
</dbReference>
<reference evidence="1 2" key="1">
    <citation type="submission" date="2021-03" db="EMBL/GenBank/DDBJ databases">
        <title>Sequencing the genomes of 1000 actinobacteria strains.</title>
        <authorList>
            <person name="Klenk H.-P."/>
        </authorList>
    </citation>
    <scope>NUCLEOTIDE SEQUENCE [LARGE SCALE GENOMIC DNA]</scope>
    <source>
        <strain evidence="1 2">DSM 45510</strain>
    </source>
</reference>
<proteinExistence type="predicted"/>
<organism evidence="1 2">
    <name type="scientific">Amycolatopsis magusensis</name>
    <dbReference type="NCBI Taxonomy" id="882444"/>
    <lineage>
        <taxon>Bacteria</taxon>
        <taxon>Bacillati</taxon>
        <taxon>Actinomycetota</taxon>
        <taxon>Actinomycetes</taxon>
        <taxon>Pseudonocardiales</taxon>
        <taxon>Pseudonocardiaceae</taxon>
        <taxon>Amycolatopsis</taxon>
    </lineage>
</organism>
<dbReference type="RefSeq" id="WP_209670517.1">
    <property type="nucleotide sequence ID" value="NZ_JAGGMS010000001.1"/>
</dbReference>
<accession>A0ABS4Q5S9</accession>
<protein>
    <recommendedName>
        <fullName evidence="3">DUF2336 domain-containing protein</fullName>
    </recommendedName>
</protein>
<dbReference type="Proteomes" id="UP000741013">
    <property type="component" value="Unassembled WGS sequence"/>
</dbReference>
<name>A0ABS4Q5S9_9PSEU</name>